<dbReference type="PRINTS" id="PR00475">
    <property type="entry name" value="HEXOKINASE"/>
</dbReference>
<evidence type="ECO:0000259" key="13">
    <source>
        <dbReference type="Pfam" id="PF00349"/>
    </source>
</evidence>
<accession>A0AAW1P5Q4</accession>
<feature type="region of interest" description="Disordered" evidence="12">
    <location>
        <begin position="391"/>
        <end position="431"/>
    </location>
</feature>
<dbReference type="PANTHER" id="PTHR19443">
    <property type="entry name" value="HEXOKINASE"/>
    <property type="match status" value="1"/>
</dbReference>
<evidence type="ECO:0000256" key="3">
    <source>
        <dbReference type="ARBA" id="ARBA00009225"/>
    </source>
</evidence>
<evidence type="ECO:0000256" key="1">
    <source>
        <dbReference type="ARBA" id="ARBA00004888"/>
    </source>
</evidence>
<dbReference type="Gene3D" id="3.40.367.20">
    <property type="match status" value="1"/>
</dbReference>
<feature type="domain" description="Hexokinase C-terminal" evidence="14">
    <location>
        <begin position="210"/>
        <end position="501"/>
    </location>
</feature>
<dbReference type="GO" id="GO:0005829">
    <property type="term" value="C:cytosol"/>
    <property type="evidence" value="ECO:0007669"/>
    <property type="project" value="TreeGrafter"/>
</dbReference>
<feature type="domain" description="Hexokinase N-terminal" evidence="13">
    <location>
        <begin position="9"/>
        <end position="202"/>
    </location>
</feature>
<comment type="pathway">
    <text evidence="1">Carbohydrate degradation; glycolysis; D-glyceraldehyde 3-phosphate and glycerone phosphate from D-glucose: step 1/4.</text>
</comment>
<keyword evidence="8 11" id="KW-0324">Glycolysis</keyword>
<evidence type="ECO:0000313" key="15">
    <source>
        <dbReference type="EMBL" id="KAK9805420.1"/>
    </source>
</evidence>
<evidence type="ECO:0000259" key="14">
    <source>
        <dbReference type="Pfam" id="PF03727"/>
    </source>
</evidence>
<evidence type="ECO:0000256" key="7">
    <source>
        <dbReference type="ARBA" id="ARBA00022840"/>
    </source>
</evidence>
<comment type="pathway">
    <text evidence="2">Carbohydrate metabolism; hexose metabolism.</text>
</comment>
<dbReference type="GO" id="GO:0008865">
    <property type="term" value="F:fructokinase activity"/>
    <property type="evidence" value="ECO:0007669"/>
    <property type="project" value="TreeGrafter"/>
</dbReference>
<dbReference type="InterPro" id="IPR001312">
    <property type="entry name" value="Hexokinase"/>
</dbReference>
<evidence type="ECO:0000256" key="4">
    <source>
        <dbReference type="ARBA" id="ARBA00022679"/>
    </source>
</evidence>
<dbReference type="PROSITE" id="PS51748">
    <property type="entry name" value="HEXOKINASE_2"/>
    <property type="match status" value="1"/>
</dbReference>
<dbReference type="Gene3D" id="3.30.420.40">
    <property type="match status" value="1"/>
</dbReference>
<keyword evidence="7 11" id="KW-0067">ATP-binding</keyword>
<sequence>MTVAVARARYKDELHLSPEQLKDICHAFVGELRNGLREDSSLLMIPTMVDLLPDGHQSGEYFAIDFGGTTLRLLYTQLSAEPKSVDAYEVQQEAIPDRMRDCHVDAIFDYIVAQLIDFSERISQSIREKSQLVVGFCFSFPVEQSAINAGTLIRWTKGYKITGAEGQNPVDILKQAFTRQGLKPIIPALVNDTVATLAGTRYADGQDTNVAVIMGTGTNACYVEQLGHISKWLPKFLPRTPDMVVNIEWAGFRPQAVRLLPEDEELDAQSQDPGSGPFEKLTGGLYLGDLARRLMLRVGREEGWFPKDQPPQPLTEYKGWATRDMVACVHDESSDLQQTQKILNERLGSMGAWQQLDVRRQVRDICVSVAKRSARLVAAALSGLLLHLERAGPRGQPARPSNEDDEHPRHTNLNPQDAPSTGALHEGGVPMPTQEMLPPAEGGEVPRNVLAADGRLFEQFRAYRELLRDGIADTLGEEVAAGLVLKVTEGGAAFGAACVAAAAHAYVQTMGRDLPSSRTPGRSRTVSKE</sequence>
<evidence type="ECO:0000256" key="8">
    <source>
        <dbReference type="ARBA" id="ARBA00023152"/>
    </source>
</evidence>
<comment type="similarity">
    <text evidence="3 11">Belongs to the hexokinase family.</text>
</comment>
<dbReference type="GO" id="GO:0006096">
    <property type="term" value="P:glycolytic process"/>
    <property type="evidence" value="ECO:0007669"/>
    <property type="project" value="UniProtKB-KW"/>
</dbReference>
<dbReference type="GO" id="GO:0006006">
    <property type="term" value="P:glucose metabolic process"/>
    <property type="evidence" value="ECO:0007669"/>
    <property type="project" value="TreeGrafter"/>
</dbReference>
<comment type="caution">
    <text evidence="15">The sequence shown here is derived from an EMBL/GenBank/DDBJ whole genome shotgun (WGS) entry which is preliminary data.</text>
</comment>
<dbReference type="Pfam" id="PF00349">
    <property type="entry name" value="Hexokinase_1"/>
    <property type="match status" value="1"/>
</dbReference>
<dbReference type="SUPFAM" id="SSF53067">
    <property type="entry name" value="Actin-like ATPase domain"/>
    <property type="match status" value="2"/>
</dbReference>
<proteinExistence type="inferred from homology"/>
<dbReference type="Gene3D" id="1.10.287.1250">
    <property type="match status" value="1"/>
</dbReference>
<evidence type="ECO:0000256" key="2">
    <source>
        <dbReference type="ARBA" id="ARBA00005028"/>
    </source>
</evidence>
<dbReference type="InterPro" id="IPR022672">
    <property type="entry name" value="Hexokinase_N"/>
</dbReference>
<dbReference type="GO" id="GO:0005524">
    <property type="term" value="F:ATP binding"/>
    <property type="evidence" value="ECO:0007669"/>
    <property type="project" value="UniProtKB-UniRule"/>
</dbReference>
<keyword evidence="4 11" id="KW-0808">Transferase</keyword>
<evidence type="ECO:0000256" key="11">
    <source>
        <dbReference type="RuleBase" id="RU362007"/>
    </source>
</evidence>
<dbReference type="GO" id="GO:0004340">
    <property type="term" value="F:glucokinase activity"/>
    <property type="evidence" value="ECO:0007669"/>
    <property type="project" value="TreeGrafter"/>
</dbReference>
<dbReference type="InterPro" id="IPR022673">
    <property type="entry name" value="Hexokinase_C"/>
</dbReference>
<gene>
    <name evidence="15" type="ORF">WJX73_003720</name>
</gene>
<dbReference type="EMBL" id="JALJOQ010000043">
    <property type="protein sequence ID" value="KAK9805420.1"/>
    <property type="molecule type" value="Genomic_DNA"/>
</dbReference>
<organism evidence="15 16">
    <name type="scientific">Symbiochloris irregularis</name>
    <dbReference type="NCBI Taxonomy" id="706552"/>
    <lineage>
        <taxon>Eukaryota</taxon>
        <taxon>Viridiplantae</taxon>
        <taxon>Chlorophyta</taxon>
        <taxon>core chlorophytes</taxon>
        <taxon>Trebouxiophyceae</taxon>
        <taxon>Trebouxiales</taxon>
        <taxon>Trebouxiaceae</taxon>
        <taxon>Symbiochloris</taxon>
    </lineage>
</organism>
<dbReference type="GO" id="GO:0005536">
    <property type="term" value="F:D-glucose binding"/>
    <property type="evidence" value="ECO:0007669"/>
    <property type="project" value="InterPro"/>
</dbReference>
<comment type="catalytic activity">
    <reaction evidence="9">
        <text>a D-hexose + ATP = a D-hexose 6-phosphate + ADP + H(+)</text>
        <dbReference type="Rhea" id="RHEA:22740"/>
        <dbReference type="ChEBI" id="CHEBI:4194"/>
        <dbReference type="ChEBI" id="CHEBI:15378"/>
        <dbReference type="ChEBI" id="CHEBI:30616"/>
        <dbReference type="ChEBI" id="CHEBI:229467"/>
        <dbReference type="ChEBI" id="CHEBI:456216"/>
        <dbReference type="EC" id="2.7.1.1"/>
    </reaction>
    <physiologicalReaction direction="left-to-right" evidence="9">
        <dbReference type="Rhea" id="RHEA:22741"/>
    </physiologicalReaction>
</comment>
<name>A0AAW1P5Q4_9CHLO</name>
<protein>
    <recommendedName>
        <fullName evidence="11">Phosphotransferase</fullName>
        <ecNumber evidence="11">2.7.1.-</ecNumber>
    </recommendedName>
</protein>
<dbReference type="InterPro" id="IPR043129">
    <property type="entry name" value="ATPase_NBD"/>
</dbReference>
<dbReference type="EC" id="2.7.1.-" evidence="11"/>
<comment type="catalytic activity">
    <reaction evidence="10">
        <text>D-fructose + ATP = D-fructose 6-phosphate + ADP + H(+)</text>
        <dbReference type="Rhea" id="RHEA:16125"/>
        <dbReference type="ChEBI" id="CHEBI:15378"/>
        <dbReference type="ChEBI" id="CHEBI:30616"/>
        <dbReference type="ChEBI" id="CHEBI:37721"/>
        <dbReference type="ChEBI" id="CHEBI:61527"/>
        <dbReference type="ChEBI" id="CHEBI:456216"/>
        <dbReference type="EC" id="2.7.1.1"/>
    </reaction>
    <physiologicalReaction direction="left-to-right" evidence="10">
        <dbReference type="Rhea" id="RHEA:16126"/>
    </physiologicalReaction>
</comment>
<evidence type="ECO:0000313" key="16">
    <source>
        <dbReference type="Proteomes" id="UP001465755"/>
    </source>
</evidence>
<keyword evidence="6 11" id="KW-0418">Kinase</keyword>
<dbReference type="Proteomes" id="UP001465755">
    <property type="component" value="Unassembled WGS sequence"/>
</dbReference>
<keyword evidence="5 11" id="KW-0547">Nucleotide-binding</keyword>
<dbReference type="Pfam" id="PF03727">
    <property type="entry name" value="Hexokinase_2"/>
    <property type="match status" value="1"/>
</dbReference>
<evidence type="ECO:0000256" key="9">
    <source>
        <dbReference type="ARBA" id="ARBA00044613"/>
    </source>
</evidence>
<evidence type="ECO:0000256" key="12">
    <source>
        <dbReference type="SAM" id="MobiDB-lite"/>
    </source>
</evidence>
<evidence type="ECO:0000256" key="5">
    <source>
        <dbReference type="ARBA" id="ARBA00022741"/>
    </source>
</evidence>
<dbReference type="GO" id="GO:0005739">
    <property type="term" value="C:mitochondrion"/>
    <property type="evidence" value="ECO:0007669"/>
    <property type="project" value="TreeGrafter"/>
</dbReference>
<evidence type="ECO:0000256" key="10">
    <source>
        <dbReference type="ARBA" id="ARBA00047905"/>
    </source>
</evidence>
<dbReference type="PANTHER" id="PTHR19443:SF16">
    <property type="entry name" value="HEXOKINASE TYPE 1-RELATED"/>
    <property type="match status" value="1"/>
</dbReference>
<dbReference type="GO" id="GO:0001678">
    <property type="term" value="P:intracellular glucose homeostasis"/>
    <property type="evidence" value="ECO:0007669"/>
    <property type="project" value="InterPro"/>
</dbReference>
<keyword evidence="16" id="KW-1185">Reference proteome</keyword>
<evidence type="ECO:0000256" key="6">
    <source>
        <dbReference type="ARBA" id="ARBA00022777"/>
    </source>
</evidence>
<dbReference type="AlphaFoldDB" id="A0AAW1P5Q4"/>
<reference evidence="15 16" key="1">
    <citation type="journal article" date="2024" name="Nat. Commun.">
        <title>Phylogenomics reveals the evolutionary origins of lichenization in chlorophyte algae.</title>
        <authorList>
            <person name="Puginier C."/>
            <person name="Libourel C."/>
            <person name="Otte J."/>
            <person name="Skaloud P."/>
            <person name="Haon M."/>
            <person name="Grisel S."/>
            <person name="Petersen M."/>
            <person name="Berrin J.G."/>
            <person name="Delaux P.M."/>
            <person name="Dal Grande F."/>
            <person name="Keller J."/>
        </authorList>
    </citation>
    <scope>NUCLEOTIDE SEQUENCE [LARGE SCALE GENOMIC DNA]</scope>
    <source>
        <strain evidence="15 16">SAG 2036</strain>
    </source>
</reference>